<sequence>MNLSYLIIIIFVLFIAIRRMYSGLNGRKFRASRIFSLPLIYAILLLFSLEGIYSNLDYTILVLVLIFPGILFGLRLGDNIEFFYRNNRLYYKRSQAIMAFWLASFIARIFLFLLYPLNILAGFIIDLILAFTLGLIIGESLTLYSRYREFLNSNRDLNGGQ</sequence>
<feature type="transmembrane region" description="Helical" evidence="1">
    <location>
        <begin position="97"/>
        <end position="117"/>
    </location>
</feature>
<keyword evidence="1" id="KW-0472">Membrane</keyword>
<dbReference type="AlphaFoldDB" id="A0A0P9CWN7"/>
<protein>
    <recommendedName>
        <fullName evidence="4">DUF1453 domain-containing protein</fullName>
    </recommendedName>
</protein>
<dbReference type="Proteomes" id="UP000050515">
    <property type="component" value="Unassembled WGS sequence"/>
</dbReference>
<dbReference type="Pfam" id="PF07301">
    <property type="entry name" value="DUF1453"/>
    <property type="match status" value="1"/>
</dbReference>
<proteinExistence type="predicted"/>
<evidence type="ECO:0000313" key="2">
    <source>
        <dbReference type="EMBL" id="KPV47369.1"/>
    </source>
</evidence>
<evidence type="ECO:0000256" key="1">
    <source>
        <dbReference type="SAM" id="Phobius"/>
    </source>
</evidence>
<dbReference type="RefSeq" id="WP_048101131.1">
    <property type="nucleotide sequence ID" value="NZ_JBBYJF010000005.1"/>
</dbReference>
<keyword evidence="1" id="KW-0812">Transmembrane</keyword>
<feature type="transmembrane region" description="Helical" evidence="1">
    <location>
        <begin position="6"/>
        <end position="22"/>
    </location>
</feature>
<organism evidence="2 3">
    <name type="scientific">Acidiplasma aeolicum</name>
    <dbReference type="NCBI Taxonomy" id="507754"/>
    <lineage>
        <taxon>Archaea</taxon>
        <taxon>Methanobacteriati</taxon>
        <taxon>Thermoplasmatota</taxon>
        <taxon>Thermoplasmata</taxon>
        <taxon>Thermoplasmatales</taxon>
        <taxon>Ferroplasmaceae</taxon>
        <taxon>Acidiplasma</taxon>
    </lineage>
</organism>
<name>A0A0P9CWN7_9ARCH</name>
<feature type="transmembrane region" description="Helical" evidence="1">
    <location>
        <begin position="34"/>
        <end position="52"/>
    </location>
</feature>
<dbReference type="InterPro" id="IPR058247">
    <property type="entry name" value="DUF1453"/>
</dbReference>
<evidence type="ECO:0008006" key="4">
    <source>
        <dbReference type="Google" id="ProtNLM"/>
    </source>
</evidence>
<keyword evidence="1" id="KW-1133">Transmembrane helix</keyword>
<comment type="caution">
    <text evidence="2">The sequence shown here is derived from an EMBL/GenBank/DDBJ whole genome shotgun (WGS) entry which is preliminary data.</text>
</comment>
<dbReference type="GeneID" id="84220939"/>
<reference evidence="2 3" key="1">
    <citation type="submission" date="2015-09" db="EMBL/GenBank/DDBJ databases">
        <title>Draft genome sequence of Acidiplasma aeolicum DSM 18409.</title>
        <authorList>
            <person name="Hemp J."/>
        </authorList>
    </citation>
    <scope>NUCLEOTIDE SEQUENCE [LARGE SCALE GENOMIC DNA]</scope>
    <source>
        <strain evidence="2 3">V</strain>
    </source>
</reference>
<feature type="transmembrane region" description="Helical" evidence="1">
    <location>
        <begin position="58"/>
        <end position="76"/>
    </location>
</feature>
<dbReference type="EMBL" id="LJCQ01000083">
    <property type="protein sequence ID" value="KPV47369.1"/>
    <property type="molecule type" value="Genomic_DNA"/>
</dbReference>
<dbReference type="PATRIC" id="fig|507754.4.peg.175"/>
<feature type="transmembrane region" description="Helical" evidence="1">
    <location>
        <begin position="123"/>
        <end position="144"/>
    </location>
</feature>
<accession>A0A0P9CWN7</accession>
<gene>
    <name evidence="2" type="ORF">SE19_01365</name>
</gene>
<evidence type="ECO:0000313" key="3">
    <source>
        <dbReference type="Proteomes" id="UP000050515"/>
    </source>
</evidence>